<dbReference type="AlphaFoldDB" id="A0A2T2PAN5"/>
<reference evidence="1 2" key="1">
    <citation type="journal article" date="2018" name="Front. Microbiol.">
        <title>Genome-Wide Analysis of Corynespora cassiicola Leaf Fall Disease Putative Effectors.</title>
        <authorList>
            <person name="Lopez D."/>
            <person name="Ribeiro S."/>
            <person name="Label P."/>
            <person name="Fumanal B."/>
            <person name="Venisse J.S."/>
            <person name="Kohler A."/>
            <person name="de Oliveira R.R."/>
            <person name="Labutti K."/>
            <person name="Lipzen A."/>
            <person name="Lail K."/>
            <person name="Bauer D."/>
            <person name="Ohm R.A."/>
            <person name="Barry K.W."/>
            <person name="Spatafora J."/>
            <person name="Grigoriev I.V."/>
            <person name="Martin F.M."/>
            <person name="Pujade-Renaud V."/>
        </authorList>
    </citation>
    <scope>NUCLEOTIDE SEQUENCE [LARGE SCALE GENOMIC DNA]</scope>
    <source>
        <strain evidence="1 2">Philippines</strain>
    </source>
</reference>
<keyword evidence="2" id="KW-1185">Reference proteome</keyword>
<evidence type="ECO:0000313" key="1">
    <source>
        <dbReference type="EMBL" id="PSN74705.1"/>
    </source>
</evidence>
<dbReference type="EMBL" id="KZ678128">
    <property type="protein sequence ID" value="PSN74705.1"/>
    <property type="molecule type" value="Genomic_DNA"/>
</dbReference>
<protein>
    <submittedName>
        <fullName evidence="1">Uncharacterized protein</fullName>
    </submittedName>
</protein>
<name>A0A2T2PAN5_CORCC</name>
<dbReference type="Proteomes" id="UP000240883">
    <property type="component" value="Unassembled WGS sequence"/>
</dbReference>
<gene>
    <name evidence="1" type="ORF">BS50DRAFT_567500</name>
</gene>
<proteinExistence type="predicted"/>
<evidence type="ECO:0000313" key="2">
    <source>
        <dbReference type="Proteomes" id="UP000240883"/>
    </source>
</evidence>
<accession>A0A2T2PAN5</accession>
<sequence length="72" mass="8155">MSRALKGLLAARCGQVVRAKHWLETSVRSNLAIPTRGERHRQRGDVSFNLAVEMTTTEWWGKSFSRAAVKPF</sequence>
<organism evidence="1 2">
    <name type="scientific">Corynespora cassiicola Philippines</name>
    <dbReference type="NCBI Taxonomy" id="1448308"/>
    <lineage>
        <taxon>Eukaryota</taxon>
        <taxon>Fungi</taxon>
        <taxon>Dikarya</taxon>
        <taxon>Ascomycota</taxon>
        <taxon>Pezizomycotina</taxon>
        <taxon>Dothideomycetes</taxon>
        <taxon>Pleosporomycetidae</taxon>
        <taxon>Pleosporales</taxon>
        <taxon>Corynesporascaceae</taxon>
        <taxon>Corynespora</taxon>
    </lineage>
</organism>